<dbReference type="RefSeq" id="WP_145717771.1">
    <property type="nucleotide sequence ID" value="NZ_BAAAFY010000002.1"/>
</dbReference>
<dbReference type="InterPro" id="IPR036890">
    <property type="entry name" value="HATPase_C_sf"/>
</dbReference>
<dbReference type="Proteomes" id="UP000316778">
    <property type="component" value="Unassembled WGS sequence"/>
</dbReference>
<dbReference type="Gene3D" id="3.30.565.10">
    <property type="entry name" value="Histidine kinase-like ATPase, C-terminal domain"/>
    <property type="match status" value="1"/>
</dbReference>
<proteinExistence type="predicted"/>
<gene>
    <name evidence="2" type="ORF">LX66_4594</name>
</gene>
<comment type="caution">
    <text evidence="2">The sequence shown here is derived from an EMBL/GenBank/DDBJ whole genome shotgun (WGS) entry which is preliminary data.</text>
</comment>
<evidence type="ECO:0000256" key="1">
    <source>
        <dbReference type="SAM" id="MobiDB-lite"/>
    </source>
</evidence>
<evidence type="ECO:0000313" key="3">
    <source>
        <dbReference type="Proteomes" id="UP000316778"/>
    </source>
</evidence>
<evidence type="ECO:0000313" key="2">
    <source>
        <dbReference type="EMBL" id="TWI84230.1"/>
    </source>
</evidence>
<dbReference type="OrthoDB" id="779545at2"/>
<dbReference type="EMBL" id="VLLG01000005">
    <property type="protein sequence ID" value="TWI84230.1"/>
    <property type="molecule type" value="Genomic_DNA"/>
</dbReference>
<name>A0A562SU69_CHIJA</name>
<sequence length="796" mass="91710">MNLKTLFEQLYAAGTEAGVERIIGANPAIFKQENWYPIGGNESNFSIIENQQSNPIAALVEKVTNSIDAILMKQCLERGIDPKSKEAPKSMEEAIDLFFPKHKNWDLNTARRQQAEDIQIIADGPTKESSIIIYDNGEGQHPENFENTFLSLMRGNKNEIHFVQGKYNMGGSGAIVFCGEKGYQLIGSKKSDGSGHFGFTLTREHPLSREEQDTKKNTWYEYLKIDGKIPAFDVSEIDLKLLNRKFKTGTIIKMFSYQMKGISGFAQDLNQSLNEFLFKPVLPIFTIDTKERYPNNKVLETTVYGLQRRLEEEEDYVEDWFSEEYEDALFGKMKVTCYVFKAKQDGKTAKESKGDIQRRYFKNNMSVLFSMNGQVHGHYTSEFITRSLKYNLLKDYLLINVDCSKMRYEFRKGLFMASRDRLKNGGKAEELRDFIRKKLVKSKLDDINKRRKDTIGLESEDTAELIKSFAKNLSKDSELFNLLQNTLKLEERAKEKPKEKESKGSKPEREEKPFKPERFPSFFRLQHKPNNPIPVPIGGEKTLRFETDVEDHYFDRTEEPGDLQVSVLKVKRTDSNGGTEKGSDKEPGELLNIIKSSPDKGTIKITFNPDTDLRQGDEVEVEATLNGAGEESFVEVVFLKIVDPEQKRETAPKEEEDYNRIGLPELVKVKQEQWEGLEAHGITMDYKTVMSLQASGDILEKIYVNLDSHVYLNHRKKLKNEEQIMAAQKRYIASVYFHSLFLYMITKKKNYKLSLLKEEGEDEITIDDYIRDVFDSYYSDFLLNFGMEQLMGALED</sequence>
<organism evidence="2 3">
    <name type="scientific">Chitinophaga japonensis</name>
    <name type="common">Flexibacter japonensis</name>
    <dbReference type="NCBI Taxonomy" id="104662"/>
    <lineage>
        <taxon>Bacteria</taxon>
        <taxon>Pseudomonadati</taxon>
        <taxon>Bacteroidota</taxon>
        <taxon>Chitinophagia</taxon>
        <taxon>Chitinophagales</taxon>
        <taxon>Chitinophagaceae</taxon>
        <taxon>Chitinophaga</taxon>
    </lineage>
</organism>
<protein>
    <submittedName>
        <fullName evidence="2">Uncharacterized protein</fullName>
    </submittedName>
</protein>
<reference evidence="2 3" key="1">
    <citation type="journal article" date="2013" name="Stand. Genomic Sci.">
        <title>Genomic Encyclopedia of Type Strains, Phase I: The one thousand microbial genomes (KMG-I) project.</title>
        <authorList>
            <person name="Kyrpides N.C."/>
            <person name="Woyke T."/>
            <person name="Eisen J.A."/>
            <person name="Garrity G."/>
            <person name="Lilburn T.G."/>
            <person name="Beck B.J."/>
            <person name="Whitman W.B."/>
            <person name="Hugenholtz P."/>
            <person name="Klenk H.P."/>
        </authorList>
    </citation>
    <scope>NUCLEOTIDE SEQUENCE [LARGE SCALE GENOMIC DNA]</scope>
    <source>
        <strain evidence="2 3">DSM 13484</strain>
    </source>
</reference>
<accession>A0A562SU69</accession>
<keyword evidence="3" id="KW-1185">Reference proteome</keyword>
<feature type="region of interest" description="Disordered" evidence="1">
    <location>
        <begin position="491"/>
        <end position="517"/>
    </location>
</feature>
<dbReference type="AlphaFoldDB" id="A0A562SU69"/>